<protein>
    <submittedName>
        <fullName evidence="2">Uncharacterized protein</fullName>
    </submittedName>
</protein>
<dbReference type="Proteomes" id="UP000887574">
    <property type="component" value="Unplaced"/>
</dbReference>
<name>A0A915DQ54_9BILA</name>
<evidence type="ECO:0000313" key="1">
    <source>
        <dbReference type="Proteomes" id="UP000887574"/>
    </source>
</evidence>
<reference evidence="2" key="1">
    <citation type="submission" date="2022-11" db="UniProtKB">
        <authorList>
            <consortium name="WormBaseParasite"/>
        </authorList>
    </citation>
    <scope>IDENTIFICATION</scope>
</reference>
<accession>A0A915DQ54</accession>
<dbReference type="AlphaFoldDB" id="A0A915DQ54"/>
<proteinExistence type="predicted"/>
<keyword evidence="1" id="KW-1185">Reference proteome</keyword>
<organism evidence="1 2">
    <name type="scientific">Ditylenchus dipsaci</name>
    <dbReference type="NCBI Taxonomy" id="166011"/>
    <lineage>
        <taxon>Eukaryota</taxon>
        <taxon>Metazoa</taxon>
        <taxon>Ecdysozoa</taxon>
        <taxon>Nematoda</taxon>
        <taxon>Chromadorea</taxon>
        <taxon>Rhabditida</taxon>
        <taxon>Tylenchina</taxon>
        <taxon>Tylenchomorpha</taxon>
        <taxon>Sphaerularioidea</taxon>
        <taxon>Anguinidae</taxon>
        <taxon>Anguininae</taxon>
        <taxon>Ditylenchus</taxon>
    </lineage>
</organism>
<sequence length="94" mass="10471">MVESSEKVASEIMATELFCVLVAITKLGDSERKGSQEQAQRALNAAEKWALSEQQTVSFMNARTNYRLCQRIKISGITCIPKVQDVTINPTHVE</sequence>
<evidence type="ECO:0000313" key="2">
    <source>
        <dbReference type="WBParaSite" id="jg22463"/>
    </source>
</evidence>
<dbReference type="WBParaSite" id="jg22463">
    <property type="protein sequence ID" value="jg22463"/>
    <property type="gene ID" value="jg22463"/>
</dbReference>